<name>A0A0D0CAG3_9AGAM</name>
<organism evidence="1 2">
    <name type="scientific">Paxillus rubicundulus Ve08.2h10</name>
    <dbReference type="NCBI Taxonomy" id="930991"/>
    <lineage>
        <taxon>Eukaryota</taxon>
        <taxon>Fungi</taxon>
        <taxon>Dikarya</taxon>
        <taxon>Basidiomycota</taxon>
        <taxon>Agaricomycotina</taxon>
        <taxon>Agaricomycetes</taxon>
        <taxon>Agaricomycetidae</taxon>
        <taxon>Boletales</taxon>
        <taxon>Paxilineae</taxon>
        <taxon>Paxillaceae</taxon>
        <taxon>Paxillus</taxon>
    </lineage>
</organism>
<dbReference type="STRING" id="930991.A0A0D0CAG3"/>
<evidence type="ECO:0000313" key="1">
    <source>
        <dbReference type="EMBL" id="KIK79872.1"/>
    </source>
</evidence>
<protein>
    <submittedName>
        <fullName evidence="1">Uncharacterized protein</fullName>
    </submittedName>
</protein>
<keyword evidence="2" id="KW-1185">Reference proteome</keyword>
<sequence length="145" mass="16653">MWREQIHTTPSWRHGPARYDCVFISTDDSCEGMLSMEIACVFCFFSFVFTNGQTYSCALIQWFNHIADRPDDLTGMWMVAPSCNEDGSQHLAVIHVDSIVHSAHLLPIFGEEYVSEHVAFHNSLDLYRGFYVNRFADHHAFELAS</sequence>
<dbReference type="EMBL" id="KN826161">
    <property type="protein sequence ID" value="KIK79872.1"/>
    <property type="molecule type" value="Genomic_DNA"/>
</dbReference>
<gene>
    <name evidence="1" type="ORF">PAXRUDRAFT_160105</name>
</gene>
<dbReference type="InParanoid" id="A0A0D0CAG3"/>
<evidence type="ECO:0000313" key="2">
    <source>
        <dbReference type="Proteomes" id="UP000054538"/>
    </source>
</evidence>
<dbReference type="AlphaFoldDB" id="A0A0D0CAG3"/>
<reference evidence="2" key="2">
    <citation type="submission" date="2015-01" db="EMBL/GenBank/DDBJ databases">
        <title>Evolutionary Origins and Diversification of the Mycorrhizal Mutualists.</title>
        <authorList>
            <consortium name="DOE Joint Genome Institute"/>
            <consortium name="Mycorrhizal Genomics Consortium"/>
            <person name="Kohler A."/>
            <person name="Kuo A."/>
            <person name="Nagy L.G."/>
            <person name="Floudas D."/>
            <person name="Copeland A."/>
            <person name="Barry K.W."/>
            <person name="Cichocki N."/>
            <person name="Veneault-Fourrey C."/>
            <person name="LaButti K."/>
            <person name="Lindquist E.A."/>
            <person name="Lipzen A."/>
            <person name="Lundell T."/>
            <person name="Morin E."/>
            <person name="Murat C."/>
            <person name="Riley R."/>
            <person name="Ohm R."/>
            <person name="Sun H."/>
            <person name="Tunlid A."/>
            <person name="Henrissat B."/>
            <person name="Grigoriev I.V."/>
            <person name="Hibbett D.S."/>
            <person name="Martin F."/>
        </authorList>
    </citation>
    <scope>NUCLEOTIDE SEQUENCE [LARGE SCALE GENOMIC DNA]</scope>
    <source>
        <strain evidence="2">Ve08.2h10</strain>
    </source>
</reference>
<proteinExistence type="predicted"/>
<dbReference type="HOGENOM" id="CLU_006344_16_0_1"/>
<dbReference type="Proteomes" id="UP000054538">
    <property type="component" value="Unassembled WGS sequence"/>
</dbReference>
<reference evidence="1 2" key="1">
    <citation type="submission" date="2014-04" db="EMBL/GenBank/DDBJ databases">
        <authorList>
            <consortium name="DOE Joint Genome Institute"/>
            <person name="Kuo A."/>
            <person name="Kohler A."/>
            <person name="Jargeat P."/>
            <person name="Nagy L.G."/>
            <person name="Floudas D."/>
            <person name="Copeland A."/>
            <person name="Barry K.W."/>
            <person name="Cichocki N."/>
            <person name="Veneault-Fourrey C."/>
            <person name="LaButti K."/>
            <person name="Lindquist E.A."/>
            <person name="Lipzen A."/>
            <person name="Lundell T."/>
            <person name="Morin E."/>
            <person name="Murat C."/>
            <person name="Sun H."/>
            <person name="Tunlid A."/>
            <person name="Henrissat B."/>
            <person name="Grigoriev I.V."/>
            <person name="Hibbett D.S."/>
            <person name="Martin F."/>
            <person name="Nordberg H.P."/>
            <person name="Cantor M.N."/>
            <person name="Hua S.X."/>
        </authorList>
    </citation>
    <scope>NUCLEOTIDE SEQUENCE [LARGE SCALE GENOMIC DNA]</scope>
    <source>
        <strain evidence="1 2">Ve08.2h10</strain>
    </source>
</reference>
<accession>A0A0D0CAG3</accession>
<dbReference type="OrthoDB" id="3187773at2759"/>